<organism evidence="2 3">
    <name type="scientific">Elsinoe australis</name>
    <dbReference type="NCBI Taxonomy" id="40998"/>
    <lineage>
        <taxon>Eukaryota</taxon>
        <taxon>Fungi</taxon>
        <taxon>Dikarya</taxon>
        <taxon>Ascomycota</taxon>
        <taxon>Pezizomycotina</taxon>
        <taxon>Dothideomycetes</taxon>
        <taxon>Dothideomycetidae</taxon>
        <taxon>Myriangiales</taxon>
        <taxon>Elsinoaceae</taxon>
        <taxon>Elsinoe</taxon>
    </lineage>
</organism>
<accession>A0A4U7B6Y4</accession>
<evidence type="ECO:0000313" key="3">
    <source>
        <dbReference type="Proteomes" id="UP000308133"/>
    </source>
</evidence>
<sequence length="126" mass="13671">MGFCTEHQGQVRLPIHESTLRASPHPARYQCSNAPTELGQSQNHSNTAKGNSRDVSIVCKKENKPTSTSLHGARAHGQDFTQADPCLGGIGLPSAGLDLPPTWSTLILTVQFPKTEELAERRARTQ</sequence>
<dbReference type="Proteomes" id="UP000308133">
    <property type="component" value="Unassembled WGS sequence"/>
</dbReference>
<evidence type="ECO:0000313" key="2">
    <source>
        <dbReference type="EMBL" id="TKX25090.1"/>
    </source>
</evidence>
<dbReference type="AlphaFoldDB" id="A0A4U7B6Y4"/>
<name>A0A4U7B6Y4_9PEZI</name>
<protein>
    <submittedName>
        <fullName evidence="2">Uncharacterized protein</fullName>
    </submittedName>
</protein>
<dbReference type="EMBL" id="PTQR01000032">
    <property type="protein sequence ID" value="TKX25090.1"/>
    <property type="molecule type" value="Genomic_DNA"/>
</dbReference>
<comment type="caution">
    <text evidence="2">The sequence shown here is derived from an EMBL/GenBank/DDBJ whole genome shotgun (WGS) entry which is preliminary data.</text>
</comment>
<gene>
    <name evidence="2" type="ORF">C1H76_2676</name>
</gene>
<proteinExistence type="predicted"/>
<feature type="region of interest" description="Disordered" evidence="1">
    <location>
        <begin position="14"/>
        <end position="79"/>
    </location>
</feature>
<reference evidence="2 3" key="1">
    <citation type="submission" date="2018-02" db="EMBL/GenBank/DDBJ databases">
        <title>Draft genome sequences of Elsinoe sp., causing black scab on jojoba.</title>
        <authorList>
            <person name="Stodart B."/>
            <person name="Jeffress S."/>
            <person name="Ash G."/>
            <person name="Arun Chinnappa K."/>
        </authorList>
    </citation>
    <scope>NUCLEOTIDE SEQUENCE [LARGE SCALE GENOMIC DNA]</scope>
    <source>
        <strain evidence="2 3">Hillstone_2</strain>
    </source>
</reference>
<evidence type="ECO:0000256" key="1">
    <source>
        <dbReference type="SAM" id="MobiDB-lite"/>
    </source>
</evidence>
<feature type="compositionally biased region" description="Polar residues" evidence="1">
    <location>
        <begin position="30"/>
        <end position="54"/>
    </location>
</feature>